<evidence type="ECO:0000256" key="1">
    <source>
        <dbReference type="SAM" id="MobiDB-lite"/>
    </source>
</evidence>
<evidence type="ECO:0000313" key="2">
    <source>
        <dbReference type="EMBL" id="MEA5358733.1"/>
    </source>
</evidence>
<gene>
    <name evidence="2" type="ORF">VA596_04235</name>
</gene>
<comment type="caution">
    <text evidence="2">The sequence shown here is derived from an EMBL/GenBank/DDBJ whole genome shotgun (WGS) entry which is preliminary data.</text>
</comment>
<dbReference type="EMBL" id="JAYFSI010000001">
    <property type="protein sequence ID" value="MEA5358733.1"/>
    <property type="molecule type" value="Genomic_DNA"/>
</dbReference>
<organism evidence="2 3">
    <name type="scientific">Amycolatopsis heterodermiae</name>
    <dbReference type="NCBI Taxonomy" id="3110235"/>
    <lineage>
        <taxon>Bacteria</taxon>
        <taxon>Bacillati</taxon>
        <taxon>Actinomycetota</taxon>
        <taxon>Actinomycetes</taxon>
        <taxon>Pseudonocardiales</taxon>
        <taxon>Pseudonocardiaceae</taxon>
        <taxon>Amycolatopsis</taxon>
    </lineage>
</organism>
<evidence type="ECO:0008006" key="4">
    <source>
        <dbReference type="Google" id="ProtNLM"/>
    </source>
</evidence>
<feature type="region of interest" description="Disordered" evidence="1">
    <location>
        <begin position="24"/>
        <end position="49"/>
    </location>
</feature>
<evidence type="ECO:0000313" key="3">
    <source>
        <dbReference type="Proteomes" id="UP001304298"/>
    </source>
</evidence>
<protein>
    <recommendedName>
        <fullName evidence="4">HTH psq-type domain-containing protein</fullName>
    </recommendedName>
</protein>
<feature type="compositionally biased region" description="Basic residues" evidence="1">
    <location>
        <begin position="24"/>
        <end position="36"/>
    </location>
</feature>
<proteinExistence type="predicted"/>
<accession>A0ABU5QXS8</accession>
<dbReference type="RefSeq" id="WP_323323791.1">
    <property type="nucleotide sequence ID" value="NZ_JAYFSI010000001.1"/>
</dbReference>
<sequence>MDLTSRYHKRPDLADALVRAVQRLRKAQQSPRRPRRSVQSTGRSERQWRVTDRLDAAAIRLICEAAAKGVSKPALAKQYGVSLSSIQRLVKREEQHQFDGS</sequence>
<dbReference type="InterPro" id="IPR009057">
    <property type="entry name" value="Homeodomain-like_sf"/>
</dbReference>
<dbReference type="Proteomes" id="UP001304298">
    <property type="component" value="Unassembled WGS sequence"/>
</dbReference>
<name>A0ABU5QXS8_9PSEU</name>
<dbReference type="SUPFAM" id="SSF46689">
    <property type="entry name" value="Homeodomain-like"/>
    <property type="match status" value="1"/>
</dbReference>
<keyword evidence="3" id="KW-1185">Reference proteome</keyword>
<reference evidence="2 3" key="1">
    <citation type="submission" date="2023-12" db="EMBL/GenBank/DDBJ databases">
        <title>Amycolatopsis sp. V23-08.</title>
        <authorList>
            <person name="Somphong A."/>
        </authorList>
    </citation>
    <scope>NUCLEOTIDE SEQUENCE [LARGE SCALE GENOMIC DNA]</scope>
    <source>
        <strain evidence="2 3">V23-08</strain>
    </source>
</reference>